<keyword evidence="3" id="KW-1185">Reference proteome</keyword>
<organism evidence="2 3">
    <name type="scientific">Tahibacter aquaticus</name>
    <dbReference type="NCBI Taxonomy" id="520092"/>
    <lineage>
        <taxon>Bacteria</taxon>
        <taxon>Pseudomonadati</taxon>
        <taxon>Pseudomonadota</taxon>
        <taxon>Gammaproteobacteria</taxon>
        <taxon>Lysobacterales</taxon>
        <taxon>Rhodanobacteraceae</taxon>
        <taxon>Tahibacter</taxon>
    </lineage>
</organism>
<comment type="caution">
    <text evidence="2">The sequence shown here is derived from an EMBL/GenBank/DDBJ whole genome shotgun (WGS) entry which is preliminary data.</text>
</comment>
<protein>
    <submittedName>
        <fullName evidence="2">Uncharacterized protein</fullName>
    </submittedName>
</protein>
<evidence type="ECO:0000313" key="3">
    <source>
        <dbReference type="Proteomes" id="UP000295293"/>
    </source>
</evidence>
<name>A0A4R6YL28_9GAMM</name>
<gene>
    <name evidence="2" type="ORF">DFR29_12446</name>
</gene>
<evidence type="ECO:0000256" key="1">
    <source>
        <dbReference type="SAM" id="SignalP"/>
    </source>
</evidence>
<dbReference type="EMBL" id="SNZH01000024">
    <property type="protein sequence ID" value="TDR37749.1"/>
    <property type="molecule type" value="Genomic_DNA"/>
</dbReference>
<dbReference type="Proteomes" id="UP000295293">
    <property type="component" value="Unassembled WGS sequence"/>
</dbReference>
<sequence length="543" mass="60747">MLTTLLLAIATTPASASPQTQSSGDDSVAVLLLEEGELADAATGCGIGIAGKRTERAAATAVPAPVIGLGKWVAGLVAGHIKGVATRRLGLDQEFNRFLALSGQLRRIESQLNLLSERFDRLGEQLRAQEFRQLSNTLAKTYVKPVQNATHMLEALACKEADLINAERMGLDTQQVKSDRDIALAEFEQSCTLEAFQNIPYNLTEHFRQSGGSILDRYLDTVVLPQRYLTHQQSRELEDFFYRYHLIQIQALRLSAECMLRFSGRDPDNVELRNSVADRVYRQDNSHFNRARIGTLPQILPDVLPEGVVLDMETGTLWWDGTDFGAHPYANQRGLVREHVIDLNRDIPIADGTRRFQLATLPQVERLAALNAPLPAARQSSTGGDRYPATLKPFLREIGLGKVVERIPDSGNLSFVWTSDRGVSIRRCYTNVPNNQHLRCYTWYDPHDSLGFSAGTAPADRATLRGASGSTFYAPLQCRPNQCTRFWNVNPRVVSLCKDPWHFDADNRCISDDVLGMWQGPGIYRAEQLKTDRFFEFDLKSIR</sequence>
<reference evidence="2 3" key="1">
    <citation type="submission" date="2019-03" db="EMBL/GenBank/DDBJ databases">
        <title>Genomic Encyclopedia of Type Strains, Phase IV (KMG-IV): sequencing the most valuable type-strain genomes for metagenomic binning, comparative biology and taxonomic classification.</title>
        <authorList>
            <person name="Goeker M."/>
        </authorList>
    </citation>
    <scope>NUCLEOTIDE SEQUENCE [LARGE SCALE GENOMIC DNA]</scope>
    <source>
        <strain evidence="2 3">DSM 21667</strain>
    </source>
</reference>
<keyword evidence="1" id="KW-0732">Signal</keyword>
<proteinExistence type="predicted"/>
<feature type="chain" id="PRO_5020851080" evidence="1">
    <location>
        <begin position="17"/>
        <end position="543"/>
    </location>
</feature>
<accession>A0A4R6YL28</accession>
<dbReference type="AlphaFoldDB" id="A0A4R6YL28"/>
<feature type="signal peptide" evidence="1">
    <location>
        <begin position="1"/>
        <end position="16"/>
    </location>
</feature>
<evidence type="ECO:0000313" key="2">
    <source>
        <dbReference type="EMBL" id="TDR37749.1"/>
    </source>
</evidence>